<feature type="repeat" description="WD" evidence="5">
    <location>
        <begin position="226"/>
        <end position="267"/>
    </location>
</feature>
<comment type="caution">
    <text evidence="7">The sequence shown here is derived from an EMBL/GenBank/DDBJ whole genome shotgun (WGS) entry which is preliminary data.</text>
</comment>
<evidence type="ECO:0000256" key="4">
    <source>
        <dbReference type="ARBA" id="ARBA00023242"/>
    </source>
</evidence>
<evidence type="ECO:0000256" key="3">
    <source>
        <dbReference type="ARBA" id="ARBA00022737"/>
    </source>
</evidence>
<keyword evidence="2 5" id="KW-0853">WD repeat</keyword>
<evidence type="ECO:0000256" key="6">
    <source>
        <dbReference type="SAM" id="MobiDB-lite"/>
    </source>
</evidence>
<dbReference type="SMART" id="SM00320">
    <property type="entry name" value="WD40"/>
    <property type="match status" value="6"/>
</dbReference>
<organism evidence="7 8">
    <name type="scientific">Polychaeton citri CBS 116435</name>
    <dbReference type="NCBI Taxonomy" id="1314669"/>
    <lineage>
        <taxon>Eukaryota</taxon>
        <taxon>Fungi</taxon>
        <taxon>Dikarya</taxon>
        <taxon>Ascomycota</taxon>
        <taxon>Pezizomycotina</taxon>
        <taxon>Dothideomycetes</taxon>
        <taxon>Dothideomycetidae</taxon>
        <taxon>Capnodiales</taxon>
        <taxon>Capnodiaceae</taxon>
        <taxon>Polychaeton</taxon>
    </lineage>
</organism>
<sequence length="607" mass="66154">MSSFFTTPASQKKRKRAAVPSQSTSSSRARRDEDDDISSPDEDEGSSDEAFHTAQSGDATSESESENENEDPAAKRIRLAEQYLANTQRAVLEDAAGFDAKDVDAENLRHRMGERLKEDTAESKGKIYRFIAQDLDWQRAAKANVKSGSKSVSGVSVDGKGEYAYSVTLDGTLTKWALPGVGLLGTTEQEGWDKTQGGRPPKQTPRRVAHVRSKIMRKKLKYGQEPSHHTGAILCVAASQDGKLVVTGGKDNRIIVWSAVDLSHLKTFSQHRDSVTSIVFRRGTNQIYSTSKDRTVKVWSLDELAYIETLFGHQDEVVDVDALAQERCATVGARDRTARLWKVVEESQLVFRGGGAAGKGRRGGDVDGEEAYHEGSIDRLCMLDDELFITASDAGTLSLWSMHKKKPVFAYTLAHGLDPPLPLDLLTAESDLGLPQTDQPKPRWITALRAIPFSDTFVTGSWDGYVRAWKLSDDKRRIEPLGVLGPSSALPPSPTSATDELLAQQGLQPLITSVNGFPNAESNSIQGVVNDLAIVDRGDLHKSSGRVTILAAVGQEHRLGRWKSSPPVKASGWNGCVMFEVGKSSAVIEGTEPATDEINDEGFEGFD</sequence>
<evidence type="ECO:0000256" key="5">
    <source>
        <dbReference type="PROSITE-ProRule" id="PRU00221"/>
    </source>
</evidence>
<dbReference type="InterPro" id="IPR039241">
    <property type="entry name" value="Rrp9-like"/>
</dbReference>
<feature type="compositionally biased region" description="Acidic residues" evidence="6">
    <location>
        <begin position="33"/>
        <end position="47"/>
    </location>
</feature>
<dbReference type="PROSITE" id="PS50294">
    <property type="entry name" value="WD_REPEATS_REGION"/>
    <property type="match status" value="2"/>
</dbReference>
<dbReference type="Pfam" id="PF00400">
    <property type="entry name" value="WD40"/>
    <property type="match status" value="4"/>
</dbReference>
<evidence type="ECO:0000313" key="8">
    <source>
        <dbReference type="Proteomes" id="UP000799441"/>
    </source>
</evidence>
<proteinExistence type="predicted"/>
<dbReference type="Proteomes" id="UP000799441">
    <property type="component" value="Unassembled WGS sequence"/>
</dbReference>
<dbReference type="OrthoDB" id="189968at2759"/>
<dbReference type="SUPFAM" id="SSF50978">
    <property type="entry name" value="WD40 repeat-like"/>
    <property type="match status" value="1"/>
</dbReference>
<feature type="region of interest" description="Disordered" evidence="6">
    <location>
        <begin position="1"/>
        <end position="73"/>
    </location>
</feature>
<evidence type="ECO:0000313" key="7">
    <source>
        <dbReference type="EMBL" id="KAF2725453.1"/>
    </source>
</evidence>
<dbReference type="PROSITE" id="PS50082">
    <property type="entry name" value="WD_REPEATS_2"/>
    <property type="match status" value="3"/>
</dbReference>
<dbReference type="GO" id="GO:0032040">
    <property type="term" value="C:small-subunit processome"/>
    <property type="evidence" value="ECO:0007669"/>
    <property type="project" value="TreeGrafter"/>
</dbReference>
<keyword evidence="3" id="KW-0677">Repeat</keyword>
<comment type="subcellular location">
    <subcellularLocation>
        <location evidence="1">Nucleus</location>
    </subcellularLocation>
</comment>
<dbReference type="InterPro" id="IPR036322">
    <property type="entry name" value="WD40_repeat_dom_sf"/>
</dbReference>
<dbReference type="GO" id="GO:0034511">
    <property type="term" value="F:U3 snoRNA binding"/>
    <property type="evidence" value="ECO:0007669"/>
    <property type="project" value="InterPro"/>
</dbReference>
<dbReference type="Gene3D" id="2.130.10.10">
    <property type="entry name" value="YVTN repeat-like/Quinoprotein amine dehydrogenase"/>
    <property type="match status" value="1"/>
</dbReference>
<protein>
    <submittedName>
        <fullName evidence="7">WD40 repeat-like protein</fullName>
    </submittedName>
</protein>
<feature type="repeat" description="WD" evidence="5">
    <location>
        <begin position="310"/>
        <end position="351"/>
    </location>
</feature>
<dbReference type="PANTHER" id="PTHR19865">
    <property type="entry name" value="U3 SMALL NUCLEOLAR RNA INTERACTING PROTEIN 2"/>
    <property type="match status" value="1"/>
</dbReference>
<name>A0A9P4QH38_9PEZI</name>
<feature type="compositionally biased region" description="Acidic residues" evidence="6">
    <location>
        <begin position="61"/>
        <end position="71"/>
    </location>
</feature>
<feature type="repeat" description="WD" evidence="5">
    <location>
        <begin position="268"/>
        <end position="309"/>
    </location>
</feature>
<accession>A0A9P4QH38</accession>
<keyword evidence="4" id="KW-0539">Nucleus</keyword>
<feature type="compositionally biased region" description="Polar residues" evidence="6">
    <location>
        <begin position="1"/>
        <end position="10"/>
    </location>
</feature>
<evidence type="ECO:0000256" key="1">
    <source>
        <dbReference type="ARBA" id="ARBA00004123"/>
    </source>
</evidence>
<reference evidence="7" key="1">
    <citation type="journal article" date="2020" name="Stud. Mycol.">
        <title>101 Dothideomycetes genomes: a test case for predicting lifestyles and emergence of pathogens.</title>
        <authorList>
            <person name="Haridas S."/>
            <person name="Albert R."/>
            <person name="Binder M."/>
            <person name="Bloem J."/>
            <person name="Labutti K."/>
            <person name="Salamov A."/>
            <person name="Andreopoulos B."/>
            <person name="Baker S."/>
            <person name="Barry K."/>
            <person name="Bills G."/>
            <person name="Bluhm B."/>
            <person name="Cannon C."/>
            <person name="Castanera R."/>
            <person name="Culley D."/>
            <person name="Daum C."/>
            <person name="Ezra D."/>
            <person name="Gonzalez J."/>
            <person name="Henrissat B."/>
            <person name="Kuo A."/>
            <person name="Liang C."/>
            <person name="Lipzen A."/>
            <person name="Lutzoni F."/>
            <person name="Magnuson J."/>
            <person name="Mondo S."/>
            <person name="Nolan M."/>
            <person name="Ohm R."/>
            <person name="Pangilinan J."/>
            <person name="Park H.-J."/>
            <person name="Ramirez L."/>
            <person name="Alfaro M."/>
            <person name="Sun H."/>
            <person name="Tritt A."/>
            <person name="Yoshinaga Y."/>
            <person name="Zwiers L.-H."/>
            <person name="Turgeon B."/>
            <person name="Goodwin S."/>
            <person name="Spatafora J."/>
            <person name="Crous P."/>
            <person name="Grigoriev I."/>
        </authorList>
    </citation>
    <scope>NUCLEOTIDE SEQUENCE</scope>
    <source>
        <strain evidence="7">CBS 116435</strain>
    </source>
</reference>
<dbReference type="InterPro" id="IPR001680">
    <property type="entry name" value="WD40_rpt"/>
</dbReference>
<gene>
    <name evidence="7" type="ORF">K431DRAFT_280826</name>
</gene>
<evidence type="ECO:0000256" key="2">
    <source>
        <dbReference type="ARBA" id="ARBA00022574"/>
    </source>
</evidence>
<dbReference type="AlphaFoldDB" id="A0A9P4QH38"/>
<dbReference type="InterPro" id="IPR015943">
    <property type="entry name" value="WD40/YVTN_repeat-like_dom_sf"/>
</dbReference>
<dbReference type="EMBL" id="MU003767">
    <property type="protein sequence ID" value="KAF2725453.1"/>
    <property type="molecule type" value="Genomic_DNA"/>
</dbReference>
<dbReference type="PANTHER" id="PTHR19865:SF0">
    <property type="entry name" value="U3 SMALL NUCLEOLAR RNA-INTERACTING PROTEIN 2"/>
    <property type="match status" value="1"/>
</dbReference>
<keyword evidence="8" id="KW-1185">Reference proteome</keyword>